<accession>A0A811KBA4</accession>
<dbReference type="AlphaFoldDB" id="A0A811KBA4"/>
<organism evidence="3 4">
    <name type="scientific">Bursaphelenchus okinawaensis</name>
    <dbReference type="NCBI Taxonomy" id="465554"/>
    <lineage>
        <taxon>Eukaryota</taxon>
        <taxon>Metazoa</taxon>
        <taxon>Ecdysozoa</taxon>
        <taxon>Nematoda</taxon>
        <taxon>Chromadorea</taxon>
        <taxon>Rhabditida</taxon>
        <taxon>Tylenchina</taxon>
        <taxon>Tylenchomorpha</taxon>
        <taxon>Aphelenchoidea</taxon>
        <taxon>Aphelenchoididae</taxon>
        <taxon>Bursaphelenchus</taxon>
    </lineage>
</organism>
<feature type="region of interest" description="Disordered" evidence="1">
    <location>
        <begin position="1"/>
        <end position="45"/>
    </location>
</feature>
<protein>
    <submittedName>
        <fullName evidence="3">Uncharacterized protein</fullName>
    </submittedName>
</protein>
<dbReference type="Proteomes" id="UP000614601">
    <property type="component" value="Unassembled WGS sequence"/>
</dbReference>
<evidence type="ECO:0000256" key="2">
    <source>
        <dbReference type="SAM" id="Phobius"/>
    </source>
</evidence>
<dbReference type="EMBL" id="CAJFDH010000002">
    <property type="protein sequence ID" value="CAD5212644.1"/>
    <property type="molecule type" value="Genomic_DNA"/>
</dbReference>
<evidence type="ECO:0000313" key="4">
    <source>
        <dbReference type="Proteomes" id="UP000614601"/>
    </source>
</evidence>
<feature type="transmembrane region" description="Helical" evidence="2">
    <location>
        <begin position="68"/>
        <end position="87"/>
    </location>
</feature>
<dbReference type="EMBL" id="CAJFCW020000002">
    <property type="protein sequence ID" value="CAG9097065.1"/>
    <property type="molecule type" value="Genomic_DNA"/>
</dbReference>
<keyword evidence="2" id="KW-0472">Membrane</keyword>
<proteinExistence type="predicted"/>
<sequence>MLPSGSPESVRAAKPKTGEKKDASKKDKKKDEKKTDEEDDEQQYEDVNVANRSRVYLSFINLFVHSNIRSFIILLLALLAVTAFGAGKKPIQKVPARKPTAAKAPVKAGTKIPPGTGATIIGTTFVAPAETASTAPPGTGATVVGTTFVAPAETASTAPPGTGATVVGTTFVNPE</sequence>
<name>A0A811KBA4_9BILA</name>
<reference evidence="3" key="1">
    <citation type="submission" date="2020-09" db="EMBL/GenBank/DDBJ databases">
        <authorList>
            <person name="Kikuchi T."/>
        </authorList>
    </citation>
    <scope>NUCLEOTIDE SEQUENCE</scope>
    <source>
        <strain evidence="3">SH1</strain>
    </source>
</reference>
<gene>
    <name evidence="3" type="ORF">BOKJ2_LOCUS4445</name>
</gene>
<evidence type="ECO:0000256" key="1">
    <source>
        <dbReference type="SAM" id="MobiDB-lite"/>
    </source>
</evidence>
<keyword evidence="2" id="KW-0812">Transmembrane</keyword>
<feature type="compositionally biased region" description="Basic and acidic residues" evidence="1">
    <location>
        <begin position="16"/>
        <end position="36"/>
    </location>
</feature>
<keyword evidence="2" id="KW-1133">Transmembrane helix</keyword>
<comment type="caution">
    <text evidence="3">The sequence shown here is derived from an EMBL/GenBank/DDBJ whole genome shotgun (WGS) entry which is preliminary data.</text>
</comment>
<dbReference type="Proteomes" id="UP000783686">
    <property type="component" value="Unassembled WGS sequence"/>
</dbReference>
<keyword evidence="4" id="KW-1185">Reference proteome</keyword>
<evidence type="ECO:0000313" key="3">
    <source>
        <dbReference type="EMBL" id="CAD5212644.1"/>
    </source>
</evidence>